<dbReference type="GO" id="GO:0017056">
    <property type="term" value="F:structural constituent of nuclear pore"/>
    <property type="evidence" value="ECO:0007669"/>
    <property type="project" value="TreeGrafter"/>
</dbReference>
<accession>A0AB34J3Y9</accession>
<dbReference type="PANTHER" id="PTHR21286">
    <property type="entry name" value="NUCLEAR PORE COMPLEX PROTEIN NUP160"/>
    <property type="match status" value="1"/>
</dbReference>
<evidence type="ECO:0000313" key="2">
    <source>
        <dbReference type="EMBL" id="KAL1512057.1"/>
    </source>
</evidence>
<evidence type="ECO:0000259" key="1">
    <source>
        <dbReference type="Pfam" id="PF23354"/>
    </source>
</evidence>
<feature type="domain" description="NUP160 middle TPR" evidence="1">
    <location>
        <begin position="833"/>
        <end position="1111"/>
    </location>
</feature>
<dbReference type="EMBL" id="JBGBPQ010000013">
    <property type="protein sequence ID" value="KAL1512057.1"/>
    <property type="molecule type" value="Genomic_DNA"/>
</dbReference>
<gene>
    <name evidence="2" type="ORF">AB1Y20_005330</name>
</gene>
<dbReference type="InterPro" id="IPR021717">
    <property type="entry name" value="Nucleoporin_Nup160"/>
</dbReference>
<comment type="caution">
    <text evidence="2">The sequence shown here is derived from an EMBL/GenBank/DDBJ whole genome shotgun (WGS) entry which is preliminary data.</text>
</comment>
<keyword evidence="3" id="KW-1185">Reference proteome</keyword>
<dbReference type="InterPro" id="IPR056535">
    <property type="entry name" value="TPR_NUP160_M"/>
</dbReference>
<organism evidence="2 3">
    <name type="scientific">Prymnesium parvum</name>
    <name type="common">Toxic golden alga</name>
    <dbReference type="NCBI Taxonomy" id="97485"/>
    <lineage>
        <taxon>Eukaryota</taxon>
        <taxon>Haptista</taxon>
        <taxon>Haptophyta</taxon>
        <taxon>Prymnesiophyceae</taxon>
        <taxon>Prymnesiales</taxon>
        <taxon>Prymnesiaceae</taxon>
        <taxon>Prymnesium</taxon>
    </lineage>
</organism>
<proteinExistence type="predicted"/>
<name>A0AB34J3Y9_PRYPA</name>
<protein>
    <recommendedName>
        <fullName evidence="1">NUP160 middle TPR domain-containing protein</fullName>
    </recommendedName>
</protein>
<sequence length="1653" mass="173995">MARVRQCVASHFSADKADSAEVLLVGEADGGAYTPGAPPTAGGLFRAHGARLGHLLAWQSSGSFLKLHETCLLPGVSVSGGELKLQLPGDVLPDLGICQLSDDSLLLSIATSAAAGVEVWQLRFPKPADAQLTLDAVVARASWLAQASAPVPQLNYWRTTRPVCETLQTDAVVVCFSEQCEQGSLVGQLVLIGAASGSVTFAQIANTFDQETGGIEHIELELRTERSVLSSLSSKLITIGSSIGLTAGKPNAPLDPIAALRFINDGALLCALSLSSSGELKLWPLPSPASHAYPSFLKSPPALLLSHAPAPPSPTAAALLSTYHRDGFLALALHCSSGLYVSCRRAASELDVAEAVRSLSRVPQPLPADEAPLLRLSIAAAADRLVVHLLYATTPPSLFFATLRLAAPLDVQWEAAHLLSDDEADLALADAAAIRTADATPDGAPLSSLTEAYARRLLLPGRFPPRVLAAACHALLAPPAPPAASLDEYVRRGMEARVLELDSAALAASREESEREVGEAMLYWCAQRQRDPAELLCLAPLEPAGGVCALLTGSSLTLLCPLAPPLATAAQRLLCDAAALLSRRCAAAAAAAAWGESLGAAAQAPPLAAAAALLAAAPPLLSPPPSPPPPAAVALLAAGRWAAAAAAAALPLDDFFAAAHALLLAAAPPPPAAWAAAAWHARACAALRRAADADANAADERLAAAAAAAARRGGALCRGVQLLLAAALHARPASGLALQHELACLAPDGAAPLAARLGLACALLEWLAAFPADSADAHTALRALLRRASLPSAAAAPLLDGAPCAAALLALAHADVRLARGAAGPAEQAHSLGALLAAAGQWRALLAYVDRLRSDAPLHHLLAAFALLHQRRHDDAAARFALVARGADVPTLEALLAAAAAALPVYRLEYEVAPDGEEQRREWCIYQVLSIVWRSFREANQLQLLLPFAQLALRLPTLWLCAPRQCAALHSLVFSTALQLGRTREAHTALVGLGLRQDGTGSFTERRADCLRTLVSVLHERSCLHQLAQLPFVGELHQELQEALLWHARSADVSVTPGQPEVYEVAYALHVREKDYAAAAKIMFELAQRLERERLQQPGLDAQPARALLLATADAYGACLAALELVPPISRLLFEAGEMSRADRLRAALDSFHASKGAAAAPRVPMGTAPSPLLVCVEGYNEQQELIMRRESVGELAERMEAELRALQSAEGLPHALAAAEAHLVPVQPYEVRQRRTLALSRAALLDAEEPPDSGGVEPMALSVSADAPQYGGGAEPRVAEAAAVLHGLVRAERFDAAAALALAFARELDALAVSSRAPGGMALVVRRLAARCVAKDEQAAFGGGAAHGEWRRLQRLLERHDCEAANYELSAAAARAALDANPSRPLPPWLLRRFGAAPPRRGEAPLVLRLSGGVAREVGSEEEARREVRARVGRLLDKYPAAAAALSLRGAIGGGIDAAVTLPPPTSDEGAAQAEKLEAELRALDPGCWPLRRNPAALCGALIAHADAPAALKEALRQVEMGCVAALEEKRRWGGEEKQKRARWVTCGLIDKLHTAVAKHQGFAPWEADGTQPGPLQPELGRCFAAIERYLDIDLPQVWEPPMKAQLVANAAVDGEWDVEEPRFERDPSADQPRHMFQDEVFVQLLESAVRR</sequence>
<dbReference type="GO" id="GO:0005643">
    <property type="term" value="C:nuclear pore"/>
    <property type="evidence" value="ECO:0007669"/>
    <property type="project" value="UniProtKB-ARBA"/>
</dbReference>
<dbReference type="Pfam" id="PF23354">
    <property type="entry name" value="TPR_NUP160_120_M"/>
    <property type="match status" value="1"/>
</dbReference>
<reference evidence="2 3" key="1">
    <citation type="journal article" date="2024" name="Science">
        <title>Giant polyketide synthase enzymes in the biosynthesis of giant marine polyether toxins.</title>
        <authorList>
            <person name="Fallon T.R."/>
            <person name="Shende V.V."/>
            <person name="Wierzbicki I.H."/>
            <person name="Pendleton A.L."/>
            <person name="Watervoot N.F."/>
            <person name="Auber R.P."/>
            <person name="Gonzalez D.J."/>
            <person name="Wisecaver J.H."/>
            <person name="Moore B.S."/>
        </authorList>
    </citation>
    <scope>NUCLEOTIDE SEQUENCE [LARGE SCALE GENOMIC DNA]</scope>
    <source>
        <strain evidence="2 3">12B1</strain>
    </source>
</reference>
<dbReference type="PANTHER" id="PTHR21286:SF0">
    <property type="entry name" value="NUCLEAR PORE COMPLEX PROTEIN NUP160"/>
    <property type="match status" value="1"/>
</dbReference>
<evidence type="ECO:0000313" key="3">
    <source>
        <dbReference type="Proteomes" id="UP001515480"/>
    </source>
</evidence>
<dbReference type="Proteomes" id="UP001515480">
    <property type="component" value="Unassembled WGS sequence"/>
</dbReference>